<dbReference type="GO" id="GO:0005634">
    <property type="term" value="C:nucleus"/>
    <property type="evidence" value="ECO:0007669"/>
    <property type="project" value="TreeGrafter"/>
</dbReference>
<dbReference type="Pfam" id="PF02463">
    <property type="entry name" value="SMC_N"/>
    <property type="match status" value="1"/>
</dbReference>
<dbReference type="EMBL" id="JAKKPZ010000001">
    <property type="protein sequence ID" value="KAI1728436.1"/>
    <property type="molecule type" value="Genomic_DNA"/>
</dbReference>
<dbReference type="GO" id="GO:0003697">
    <property type="term" value="F:single-stranded DNA binding"/>
    <property type="evidence" value="ECO:0007669"/>
    <property type="project" value="TreeGrafter"/>
</dbReference>
<protein>
    <recommendedName>
        <fullName evidence="2">Structural maintenance of chromosomes protein 5</fullName>
    </recommendedName>
</protein>
<accession>A0AAD4RDC4</accession>
<evidence type="ECO:0000313" key="7">
    <source>
        <dbReference type="EMBL" id="KAI1728436.1"/>
    </source>
</evidence>
<evidence type="ECO:0000256" key="1">
    <source>
        <dbReference type="ARBA" id="ARBA00010171"/>
    </source>
</evidence>
<dbReference type="AlphaFoldDB" id="A0AAD4RDC4"/>
<feature type="coiled-coil region" evidence="4">
    <location>
        <begin position="643"/>
        <end position="695"/>
    </location>
</feature>
<comment type="similarity">
    <text evidence="1">Belongs to the SMC family. SMC5 subfamily.</text>
</comment>
<sequence>MEDKENHPDEVKDHGAITKIVFHNFLTYDDATCVPGPFLNVIIGPNGTGKSTILCGICFAAGGAPGLLGRSDDFSDYIKHGKEDAFVELHLLENIQSTLKSLRAIVKNFQEREKRAVRISLLRQQRVLKGYEASQAQLAEDLKQRDVAKKAYNNAQKQTAPVDEKIANATKMRDQLVKKATITKKTQETNASKLAALTKTLSLEDELSDNTEKFNHVKEQFNQWDEQKAKIAADRDKVKELLESAELENQPNPDIEKRAQELKSRTKDIHMRDNQLRSNMDDLNRRKGDIERAKRYHKQSYEMKIRDLARVSRNDDNIAAWDFYERNQGKFRFPVFVPFLHMYVPTAEGIRCLNNTVGVRDVASFIFGCNEDEDLLLNAIKPLKVLILMILLIYNDATKVNTTVVTKDMIDEFRDSNTIMPQEFLRMGFTKMVSEMYEAPLPVKAHICSSSYVDRIPIGGQEIDDNTEGAAQNFRPPYSVFLTNKSRVQVKISRYDHYVSTARNALRDTGPFSSEIHSKQPVNFEEEERKLQNDATNTDQQREQLEADKEVLSKEWEEIKKQQETMIKNEHRVIELKAKFDRFEQRCQNFAKQKPDIDAARNAFELRKKILAEEAIGEIMKLSAELDSYRISVCEGLLANEEVACLNRTIRNLTDEKEALLDSSEKLKKEYQEKSNKYNQRLKEIQEDKERLVGMIKAPGKSFTSADAAIEALKKKLVEHNIPDNLEQIEAQIVEERERLDIGQDTGTQEKETWKDVMDQKLTAWLAPLQDLILRVSANYSKFFEHLGCEGQVKLDVPADKYNIEEYGVTILVKFRASSALQPLNHQVQSGGERSVATMLFIIALHSILHVPFLCVDEINQGMDPINERKIFNMMVSLSDSGKLTNSQYFIFTPKLLNGLHFNDHVAVHIVHNGPTMENAQYWDPEKFLRAA</sequence>
<dbReference type="PANTHER" id="PTHR45916">
    <property type="entry name" value="STRUCTURAL MAINTENANCE OF CHROMOSOMES PROTEIN 5"/>
    <property type="match status" value="1"/>
</dbReference>
<dbReference type="InterPro" id="IPR003395">
    <property type="entry name" value="RecF/RecN/SMC_N"/>
</dbReference>
<keyword evidence="3 4" id="KW-0175">Coiled coil</keyword>
<dbReference type="GO" id="GO:0030915">
    <property type="term" value="C:Smc5-Smc6 complex"/>
    <property type="evidence" value="ECO:0007669"/>
    <property type="project" value="TreeGrafter"/>
</dbReference>
<feature type="domain" description="RecF/RecN/SMC N-terminal" evidence="6">
    <location>
        <begin position="17"/>
        <end position="893"/>
    </location>
</feature>
<evidence type="ECO:0000256" key="5">
    <source>
        <dbReference type="SAM" id="MobiDB-lite"/>
    </source>
</evidence>
<organism evidence="7 8">
    <name type="scientific">Ditylenchus destructor</name>
    <dbReference type="NCBI Taxonomy" id="166010"/>
    <lineage>
        <taxon>Eukaryota</taxon>
        <taxon>Metazoa</taxon>
        <taxon>Ecdysozoa</taxon>
        <taxon>Nematoda</taxon>
        <taxon>Chromadorea</taxon>
        <taxon>Rhabditida</taxon>
        <taxon>Tylenchina</taxon>
        <taxon>Tylenchomorpha</taxon>
        <taxon>Sphaerularioidea</taxon>
        <taxon>Anguinidae</taxon>
        <taxon>Anguininae</taxon>
        <taxon>Ditylenchus</taxon>
    </lineage>
</organism>
<evidence type="ECO:0000256" key="4">
    <source>
        <dbReference type="SAM" id="Coils"/>
    </source>
</evidence>
<dbReference type="PANTHER" id="PTHR45916:SF1">
    <property type="entry name" value="STRUCTURAL MAINTENANCE OF CHROMOSOMES PROTEIN 5"/>
    <property type="match status" value="1"/>
</dbReference>
<comment type="caution">
    <text evidence="7">The sequence shown here is derived from an EMBL/GenBank/DDBJ whole genome shotgun (WGS) entry which is preliminary data.</text>
</comment>
<dbReference type="InterPro" id="IPR027417">
    <property type="entry name" value="P-loop_NTPase"/>
</dbReference>
<reference evidence="7" key="1">
    <citation type="submission" date="2022-01" db="EMBL/GenBank/DDBJ databases">
        <title>Genome Sequence Resource for Two Populations of Ditylenchus destructor, the Migratory Endoparasitic Phytonematode.</title>
        <authorList>
            <person name="Zhang H."/>
            <person name="Lin R."/>
            <person name="Xie B."/>
        </authorList>
    </citation>
    <scope>NUCLEOTIDE SEQUENCE</scope>
    <source>
        <strain evidence="7">BazhouSP</strain>
    </source>
</reference>
<name>A0AAD4RDC4_9BILA</name>
<dbReference type="Gene3D" id="3.40.50.300">
    <property type="entry name" value="P-loop containing nucleotide triphosphate hydrolases"/>
    <property type="match status" value="2"/>
</dbReference>
<keyword evidence="8" id="KW-1185">Reference proteome</keyword>
<evidence type="ECO:0000313" key="8">
    <source>
        <dbReference type="Proteomes" id="UP001201812"/>
    </source>
</evidence>
<proteinExistence type="inferred from homology"/>
<evidence type="ECO:0000256" key="2">
    <source>
        <dbReference type="ARBA" id="ARBA00018687"/>
    </source>
</evidence>
<gene>
    <name evidence="7" type="ORF">DdX_00617</name>
</gene>
<dbReference type="SUPFAM" id="SSF52540">
    <property type="entry name" value="P-loop containing nucleoside triphosphate hydrolases"/>
    <property type="match status" value="1"/>
</dbReference>
<dbReference type="GO" id="GO:0000724">
    <property type="term" value="P:double-strand break repair via homologous recombination"/>
    <property type="evidence" value="ECO:0007669"/>
    <property type="project" value="TreeGrafter"/>
</dbReference>
<evidence type="ECO:0000259" key="6">
    <source>
        <dbReference type="Pfam" id="PF02463"/>
    </source>
</evidence>
<evidence type="ECO:0000256" key="3">
    <source>
        <dbReference type="ARBA" id="ARBA00023054"/>
    </source>
</evidence>
<feature type="region of interest" description="Disordered" evidence="5">
    <location>
        <begin position="509"/>
        <end position="541"/>
    </location>
</feature>
<dbReference type="Proteomes" id="UP001201812">
    <property type="component" value="Unassembled WGS sequence"/>
</dbReference>